<gene>
    <name evidence="2" type="ORF">RHSIM_Rhsim09G0062500</name>
</gene>
<feature type="compositionally biased region" description="Polar residues" evidence="1">
    <location>
        <begin position="369"/>
        <end position="384"/>
    </location>
</feature>
<evidence type="ECO:0000313" key="2">
    <source>
        <dbReference type="EMBL" id="KAF7133203.1"/>
    </source>
</evidence>
<organism evidence="2 3">
    <name type="scientific">Rhododendron simsii</name>
    <name type="common">Sims's rhododendron</name>
    <dbReference type="NCBI Taxonomy" id="118357"/>
    <lineage>
        <taxon>Eukaryota</taxon>
        <taxon>Viridiplantae</taxon>
        <taxon>Streptophyta</taxon>
        <taxon>Embryophyta</taxon>
        <taxon>Tracheophyta</taxon>
        <taxon>Spermatophyta</taxon>
        <taxon>Magnoliopsida</taxon>
        <taxon>eudicotyledons</taxon>
        <taxon>Gunneridae</taxon>
        <taxon>Pentapetalae</taxon>
        <taxon>asterids</taxon>
        <taxon>Ericales</taxon>
        <taxon>Ericaceae</taxon>
        <taxon>Ericoideae</taxon>
        <taxon>Rhodoreae</taxon>
        <taxon>Rhododendron</taxon>
    </lineage>
</organism>
<dbReference type="EMBL" id="WJXA01000009">
    <property type="protein sequence ID" value="KAF7133203.1"/>
    <property type="molecule type" value="Genomic_DNA"/>
</dbReference>
<dbReference type="Proteomes" id="UP000626092">
    <property type="component" value="Unassembled WGS sequence"/>
</dbReference>
<feature type="compositionally biased region" description="Low complexity" evidence="1">
    <location>
        <begin position="334"/>
        <end position="348"/>
    </location>
</feature>
<sequence>MRSQSSADYSRSTYPSGEEYREIPKNILAHYTNRMQIIPLVGSCKCRIFSTKIVLACVEAFIPDDLNVHDEVINKELLKYKNKDGGFGKPLAAGGCFLNMEVAIMEANNGHTVKTPMNPRAGKAPQRKLLAVLSWAHTHINTSPLQKAEGLKGVAEDPLKAVKQYMEVRATRCSWDFLEKAKDAKEATEVAVTLAKALGLLITQAEHSVEVVEAAQKRASLENCSIISNVMGAIKKALGSYNDNLESSTESSESLVEIESELNSSEVESKSQRDSISTTTEEQFAKFVEQAKKATTSMPMPGTITRSMAKKLRPKVLTINEGAKTDGSILLYSSSSANNESSSSTSSEPRSVAKVISVVMTEVGDEEQSSNPQQSHRGEGSSAT</sequence>
<evidence type="ECO:0000256" key="1">
    <source>
        <dbReference type="SAM" id="MobiDB-lite"/>
    </source>
</evidence>
<reference evidence="2" key="1">
    <citation type="submission" date="2019-11" db="EMBL/GenBank/DDBJ databases">
        <authorList>
            <person name="Liu Y."/>
            <person name="Hou J."/>
            <person name="Li T.-Q."/>
            <person name="Guan C.-H."/>
            <person name="Wu X."/>
            <person name="Wu H.-Z."/>
            <person name="Ling F."/>
            <person name="Zhang R."/>
            <person name="Shi X.-G."/>
            <person name="Ren J.-P."/>
            <person name="Chen E.-F."/>
            <person name="Sun J.-M."/>
        </authorList>
    </citation>
    <scope>NUCLEOTIDE SEQUENCE</scope>
    <source>
        <strain evidence="2">Adult_tree_wgs_1</strain>
        <tissue evidence="2">Leaves</tissue>
    </source>
</reference>
<evidence type="ECO:0000313" key="3">
    <source>
        <dbReference type="Proteomes" id="UP000626092"/>
    </source>
</evidence>
<accession>A0A834LFR5</accession>
<feature type="region of interest" description="Disordered" evidence="1">
    <location>
        <begin position="260"/>
        <end position="279"/>
    </location>
</feature>
<proteinExistence type="predicted"/>
<protein>
    <submittedName>
        <fullName evidence="2">Uncharacterized protein</fullName>
    </submittedName>
</protein>
<keyword evidence="3" id="KW-1185">Reference proteome</keyword>
<comment type="caution">
    <text evidence="2">The sequence shown here is derived from an EMBL/GenBank/DDBJ whole genome shotgun (WGS) entry which is preliminary data.</text>
</comment>
<dbReference type="AlphaFoldDB" id="A0A834LFR5"/>
<name>A0A834LFR5_RHOSS</name>
<feature type="region of interest" description="Disordered" evidence="1">
    <location>
        <begin position="334"/>
        <end position="384"/>
    </location>
</feature>